<dbReference type="Gene3D" id="2.160.10.10">
    <property type="entry name" value="Hexapeptide repeat proteins"/>
    <property type="match status" value="1"/>
</dbReference>
<dbReference type="InterPro" id="IPR011004">
    <property type="entry name" value="Trimer_LpxA-like_sf"/>
</dbReference>
<feature type="domain" description="Maltose/galactoside acetyltransferase" evidence="5">
    <location>
        <begin position="4"/>
        <end position="58"/>
    </location>
</feature>
<dbReference type="Pfam" id="PF00132">
    <property type="entry name" value="Hexapep"/>
    <property type="match status" value="1"/>
</dbReference>
<gene>
    <name evidence="6" type="ORF">FU839_05085</name>
</gene>
<evidence type="ECO:0000256" key="4">
    <source>
        <dbReference type="ARBA" id="ARBA00023315"/>
    </source>
</evidence>
<evidence type="ECO:0000256" key="2">
    <source>
        <dbReference type="ARBA" id="ARBA00022679"/>
    </source>
</evidence>
<keyword evidence="2 6" id="KW-0808">Transferase</keyword>
<keyword evidence="4" id="KW-0012">Acyltransferase</keyword>
<dbReference type="CDD" id="cd03357">
    <property type="entry name" value="LbH_MAT_GAT"/>
    <property type="match status" value="1"/>
</dbReference>
<sequence length="183" mass="19395">MTEQEKMAAGLWFNPADKALAAQRQYAKALCVQMNQQGPLPFKAHQQQAGQLFGKLGSCYIEPNFFCDYGYNIELGKNFYANHHCVILDAAKVRIGDDVLLGPGVQIYTVTHPLDAAQRKTGLEKGLAVTIGNSVWVGGGAIILPGVSIGEGAVVAAGAVVTKDVPAYVVVAGNPAKVIKNLD</sequence>
<dbReference type="FunFam" id="2.160.10.10:FF:000008">
    <property type="entry name" value="Maltose O-acetyltransferase"/>
    <property type="match status" value="1"/>
</dbReference>
<comment type="similarity">
    <text evidence="1">Belongs to the transferase hexapeptide repeat family.</text>
</comment>
<dbReference type="AlphaFoldDB" id="A0A5C8M1D6"/>
<dbReference type="OrthoDB" id="9815592at2"/>
<dbReference type="PANTHER" id="PTHR23416:SF23">
    <property type="entry name" value="ACETYLTRANSFERASE C18B11.09C-RELATED"/>
    <property type="match status" value="1"/>
</dbReference>
<dbReference type="SUPFAM" id="SSF51161">
    <property type="entry name" value="Trimeric LpxA-like enzymes"/>
    <property type="match status" value="1"/>
</dbReference>
<evidence type="ECO:0000256" key="1">
    <source>
        <dbReference type="ARBA" id="ARBA00007274"/>
    </source>
</evidence>
<dbReference type="SMART" id="SM01266">
    <property type="entry name" value="Mac"/>
    <property type="match status" value="1"/>
</dbReference>
<dbReference type="PROSITE" id="PS00101">
    <property type="entry name" value="HEXAPEP_TRANSFERASES"/>
    <property type="match status" value="1"/>
</dbReference>
<dbReference type="InterPro" id="IPR001451">
    <property type="entry name" value="Hexapep"/>
</dbReference>
<comment type="caution">
    <text evidence="6">The sequence shown here is derived from an EMBL/GenBank/DDBJ whole genome shotgun (WGS) entry which is preliminary data.</text>
</comment>
<evidence type="ECO:0000259" key="5">
    <source>
        <dbReference type="SMART" id="SM01266"/>
    </source>
</evidence>
<keyword evidence="3" id="KW-0677">Repeat</keyword>
<organism evidence="6 7">
    <name type="scientific">Rheinheimera tangshanensis</name>
    <dbReference type="NCBI Taxonomy" id="400153"/>
    <lineage>
        <taxon>Bacteria</taxon>
        <taxon>Pseudomonadati</taxon>
        <taxon>Pseudomonadota</taxon>
        <taxon>Gammaproteobacteria</taxon>
        <taxon>Chromatiales</taxon>
        <taxon>Chromatiaceae</taxon>
        <taxon>Rheinheimera</taxon>
    </lineage>
</organism>
<dbReference type="PANTHER" id="PTHR23416">
    <property type="entry name" value="SIALIC ACID SYNTHASE-RELATED"/>
    <property type="match status" value="1"/>
</dbReference>
<evidence type="ECO:0000256" key="3">
    <source>
        <dbReference type="ARBA" id="ARBA00022737"/>
    </source>
</evidence>
<dbReference type="Pfam" id="PF12464">
    <property type="entry name" value="Mac"/>
    <property type="match status" value="1"/>
</dbReference>
<dbReference type="GO" id="GO:0016413">
    <property type="term" value="F:O-acetyltransferase activity"/>
    <property type="evidence" value="ECO:0007669"/>
    <property type="project" value="UniProtKB-ARBA"/>
</dbReference>
<dbReference type="RefSeq" id="WP_147903483.1">
    <property type="nucleotide sequence ID" value="NZ_BAAAGC010000017.1"/>
</dbReference>
<dbReference type="InterPro" id="IPR051159">
    <property type="entry name" value="Hexapeptide_acetyltransf"/>
</dbReference>
<name>A0A5C8M1D6_9GAMM</name>
<dbReference type="InterPro" id="IPR024688">
    <property type="entry name" value="Mac_dom"/>
</dbReference>
<evidence type="ECO:0000313" key="7">
    <source>
        <dbReference type="Proteomes" id="UP000321814"/>
    </source>
</evidence>
<proteinExistence type="inferred from homology"/>
<dbReference type="InterPro" id="IPR018357">
    <property type="entry name" value="Hexapep_transf_CS"/>
</dbReference>
<keyword evidence="7" id="KW-1185">Reference proteome</keyword>
<accession>A0A5C8M1D6</accession>
<evidence type="ECO:0000313" key="6">
    <source>
        <dbReference type="EMBL" id="TXK82263.1"/>
    </source>
</evidence>
<dbReference type="EMBL" id="VRLR01000002">
    <property type="protein sequence ID" value="TXK82263.1"/>
    <property type="molecule type" value="Genomic_DNA"/>
</dbReference>
<reference evidence="6 7" key="1">
    <citation type="submission" date="2019-08" db="EMBL/GenBank/DDBJ databases">
        <title>Draft genome analysis of Rheinheimera tangshanensis isolated from the roots of fresh rice plants (Oryza sativa).</title>
        <authorList>
            <person name="Yu Q."/>
            <person name="Qi Y."/>
            <person name="Zhang H."/>
            <person name="Pu J."/>
        </authorList>
    </citation>
    <scope>NUCLEOTIDE SEQUENCE [LARGE SCALE GENOMIC DNA]</scope>
    <source>
        <strain evidence="6 7">JA3-B52</strain>
    </source>
</reference>
<dbReference type="Proteomes" id="UP000321814">
    <property type="component" value="Unassembled WGS sequence"/>
</dbReference>
<protein>
    <submittedName>
        <fullName evidence="6">Sugar O-acetyltransferase</fullName>
    </submittedName>
</protein>